<dbReference type="Pfam" id="PF13561">
    <property type="entry name" value="adh_short_C2"/>
    <property type="match status" value="1"/>
</dbReference>
<keyword evidence="4" id="KW-1185">Reference proteome</keyword>
<dbReference type="PRINTS" id="PR00080">
    <property type="entry name" value="SDRFAMILY"/>
</dbReference>
<comment type="similarity">
    <text evidence="1">Belongs to the short-chain dehydrogenases/reductases (SDR) family.</text>
</comment>
<dbReference type="InterPro" id="IPR036291">
    <property type="entry name" value="NAD(P)-bd_dom_sf"/>
</dbReference>
<keyword evidence="2 3" id="KW-0560">Oxidoreductase</keyword>
<dbReference type="PRINTS" id="PR00081">
    <property type="entry name" value="GDHRDH"/>
</dbReference>
<organism evidence="3 4">
    <name type="scientific">Nocardioides vastitatis</name>
    <dbReference type="NCBI Taxonomy" id="2568655"/>
    <lineage>
        <taxon>Bacteria</taxon>
        <taxon>Bacillati</taxon>
        <taxon>Actinomycetota</taxon>
        <taxon>Actinomycetes</taxon>
        <taxon>Propionibacteriales</taxon>
        <taxon>Nocardioidaceae</taxon>
        <taxon>Nocardioides</taxon>
    </lineage>
</organism>
<dbReference type="PANTHER" id="PTHR24321">
    <property type="entry name" value="DEHYDROGENASES, SHORT CHAIN"/>
    <property type="match status" value="1"/>
</dbReference>
<dbReference type="InterPro" id="IPR020904">
    <property type="entry name" value="Sc_DH/Rdtase_CS"/>
</dbReference>
<dbReference type="PANTHER" id="PTHR24321:SF8">
    <property type="entry name" value="ESTRADIOL 17-BETA-DEHYDROGENASE 8-RELATED"/>
    <property type="match status" value="1"/>
</dbReference>
<proteinExistence type="inferred from homology"/>
<dbReference type="NCBIfam" id="NF005559">
    <property type="entry name" value="PRK07231.1"/>
    <property type="match status" value="1"/>
</dbReference>
<dbReference type="NCBIfam" id="NF004713">
    <property type="entry name" value="PRK06057.1"/>
    <property type="match status" value="1"/>
</dbReference>
<gene>
    <name evidence="3" type="ORF">ACFPQB_14670</name>
</gene>
<evidence type="ECO:0000256" key="1">
    <source>
        <dbReference type="ARBA" id="ARBA00006484"/>
    </source>
</evidence>
<accession>A0ABW0ZJB9</accession>
<protein>
    <submittedName>
        <fullName evidence="3">3-oxoacyl-ACP reductase</fullName>
        <ecNumber evidence="3">1.1.1.100</ecNumber>
    </submittedName>
</protein>
<name>A0ABW0ZJB9_9ACTN</name>
<dbReference type="PROSITE" id="PS00061">
    <property type="entry name" value="ADH_SHORT"/>
    <property type="match status" value="1"/>
</dbReference>
<dbReference type="Proteomes" id="UP001596072">
    <property type="component" value="Unassembled WGS sequence"/>
</dbReference>
<dbReference type="CDD" id="cd05233">
    <property type="entry name" value="SDR_c"/>
    <property type="match status" value="1"/>
</dbReference>
<dbReference type="GO" id="GO:0004316">
    <property type="term" value="F:3-oxoacyl-[acyl-carrier-protein] reductase (NADPH) activity"/>
    <property type="evidence" value="ECO:0007669"/>
    <property type="project" value="UniProtKB-EC"/>
</dbReference>
<dbReference type="SUPFAM" id="SSF51735">
    <property type="entry name" value="NAD(P)-binding Rossmann-fold domains"/>
    <property type="match status" value="1"/>
</dbReference>
<evidence type="ECO:0000313" key="3">
    <source>
        <dbReference type="EMBL" id="MFC5730163.1"/>
    </source>
</evidence>
<dbReference type="EMBL" id="JBHSNS010000007">
    <property type="protein sequence ID" value="MFC5730163.1"/>
    <property type="molecule type" value="Genomic_DNA"/>
</dbReference>
<sequence>MQVDLAARLAGRVAVVTGGGSGIGLGVVRRLAAEGARVVVAEVDAAAGEAAAAVVDGLFVPTDVTDEGQVEDLFATAADTFGAVDIAINNVGISPPADGSILTTSLETWRRVQDVNLTSVYLCCKHVIPQMRRQGRGSIVNMASLVAVMGSATSQITYTASKGGVVAMSRELAVQFARDGIRVNALCPGPVDTPLLRELFAGDAAATARRTVHIPMGRFARAEEIAAAAAFLASDDASFVTGSSFLVDGGISAAYVTPE</sequence>
<reference evidence="4" key="1">
    <citation type="journal article" date="2019" name="Int. J. Syst. Evol. Microbiol.">
        <title>The Global Catalogue of Microorganisms (GCM) 10K type strain sequencing project: providing services to taxonomists for standard genome sequencing and annotation.</title>
        <authorList>
            <consortium name="The Broad Institute Genomics Platform"/>
            <consortium name="The Broad Institute Genome Sequencing Center for Infectious Disease"/>
            <person name="Wu L."/>
            <person name="Ma J."/>
        </authorList>
    </citation>
    <scope>NUCLEOTIDE SEQUENCE [LARGE SCALE GENOMIC DNA]</scope>
    <source>
        <strain evidence="4">YIM 94188</strain>
    </source>
</reference>
<dbReference type="EC" id="1.1.1.100" evidence="3"/>
<evidence type="ECO:0000313" key="4">
    <source>
        <dbReference type="Proteomes" id="UP001596072"/>
    </source>
</evidence>
<evidence type="ECO:0000256" key="2">
    <source>
        <dbReference type="ARBA" id="ARBA00023002"/>
    </source>
</evidence>
<dbReference type="Gene3D" id="3.40.50.720">
    <property type="entry name" value="NAD(P)-binding Rossmann-like Domain"/>
    <property type="match status" value="1"/>
</dbReference>
<dbReference type="InterPro" id="IPR002347">
    <property type="entry name" value="SDR_fam"/>
</dbReference>
<dbReference type="RefSeq" id="WP_136431640.1">
    <property type="nucleotide sequence ID" value="NZ_JBHSNS010000007.1"/>
</dbReference>
<comment type="caution">
    <text evidence="3">The sequence shown here is derived from an EMBL/GenBank/DDBJ whole genome shotgun (WGS) entry which is preliminary data.</text>
</comment>